<organism evidence="2 3">
    <name type="scientific">Phocaeicola sartorii</name>
    <dbReference type="NCBI Taxonomy" id="671267"/>
    <lineage>
        <taxon>Bacteria</taxon>
        <taxon>Pseudomonadati</taxon>
        <taxon>Bacteroidota</taxon>
        <taxon>Bacteroidia</taxon>
        <taxon>Bacteroidales</taxon>
        <taxon>Bacteroidaceae</taxon>
        <taxon>Phocaeicola</taxon>
    </lineage>
</organism>
<dbReference type="Proteomes" id="UP000310760">
    <property type="component" value="Unassembled WGS sequence"/>
</dbReference>
<gene>
    <name evidence="2" type="ORF">E5339_20715</name>
</gene>
<feature type="domain" description="HU" evidence="1">
    <location>
        <begin position="16"/>
        <end position="123"/>
    </location>
</feature>
<evidence type="ECO:0000259" key="1">
    <source>
        <dbReference type="Pfam" id="PF18291"/>
    </source>
</evidence>
<dbReference type="RefSeq" id="WP_135952761.1">
    <property type="nucleotide sequence ID" value="NZ_CAJUNV010000057.1"/>
</dbReference>
<evidence type="ECO:0000313" key="3">
    <source>
        <dbReference type="Proteomes" id="UP000310760"/>
    </source>
</evidence>
<reference evidence="2 3" key="1">
    <citation type="submission" date="2019-04" db="EMBL/GenBank/DDBJ databases">
        <title>Microbes associate with the intestines of laboratory mice.</title>
        <authorList>
            <person name="Navarre W."/>
            <person name="Wong E."/>
            <person name="Huang K."/>
            <person name="Tropini C."/>
            <person name="Ng K."/>
            <person name="Yu B."/>
        </authorList>
    </citation>
    <scope>NUCLEOTIDE SEQUENCE [LARGE SCALE GENOMIC DNA]</scope>
    <source>
        <strain evidence="2 3">NM22_B1</strain>
    </source>
</reference>
<evidence type="ECO:0000313" key="2">
    <source>
        <dbReference type="EMBL" id="TGY66826.1"/>
    </source>
</evidence>
<dbReference type="InterPro" id="IPR041607">
    <property type="entry name" value="HU-HIG"/>
</dbReference>
<accession>A0A4S2FC50</accession>
<protein>
    <recommendedName>
        <fullName evidence="1">HU domain-containing protein</fullName>
    </recommendedName>
</protein>
<dbReference type="EMBL" id="SRYJ01000075">
    <property type="protein sequence ID" value="TGY66826.1"/>
    <property type="molecule type" value="Genomic_DNA"/>
</dbReference>
<dbReference type="AlphaFoldDB" id="A0A4S2FC50"/>
<sequence length="131" mass="14558">MGINVTLVPIWDMINEPGRKKKGFIPASCSKDTLNTMDILTEMENGNVSTAIRDKAVIDGFMYRVFEAIKDGHLVKVDGFGVFKPIVSFKKGTDRTAPKNCDIECVRVEFIMTLSGREKLKDAKCVITKGL</sequence>
<dbReference type="Pfam" id="PF18291">
    <property type="entry name" value="HU-HIG"/>
    <property type="match status" value="1"/>
</dbReference>
<name>A0A4S2FC50_9BACT</name>
<proteinExistence type="predicted"/>
<comment type="caution">
    <text evidence="2">The sequence shown here is derived from an EMBL/GenBank/DDBJ whole genome shotgun (WGS) entry which is preliminary data.</text>
</comment>